<evidence type="ECO:0000313" key="9">
    <source>
        <dbReference type="Proteomes" id="UP000502533"/>
    </source>
</evidence>
<accession>A0A858JNK5</accession>
<evidence type="ECO:0000256" key="2">
    <source>
        <dbReference type="ARBA" id="ARBA00001997"/>
    </source>
</evidence>
<evidence type="ECO:0000256" key="3">
    <source>
        <dbReference type="ARBA" id="ARBA00012098"/>
    </source>
</evidence>
<dbReference type="PANTHER" id="PTHR21047:SF2">
    <property type="entry name" value="THYMIDINE DIPHOSPHO-4-KETO-RHAMNOSE 3,5-EPIMERASE"/>
    <property type="match status" value="1"/>
</dbReference>
<dbReference type="InterPro" id="IPR000888">
    <property type="entry name" value="RmlC-like"/>
</dbReference>
<dbReference type="GO" id="GO:0000271">
    <property type="term" value="P:polysaccharide biosynthetic process"/>
    <property type="evidence" value="ECO:0007669"/>
    <property type="project" value="TreeGrafter"/>
</dbReference>
<name>A0A858JNK5_9PROT</name>
<dbReference type="GO" id="GO:0008830">
    <property type="term" value="F:dTDP-4-dehydrorhamnose 3,5-epimerase activity"/>
    <property type="evidence" value="ECO:0007669"/>
    <property type="project" value="UniProtKB-EC"/>
</dbReference>
<evidence type="ECO:0000256" key="5">
    <source>
        <dbReference type="ARBA" id="ARBA00029758"/>
    </source>
</evidence>
<dbReference type="InterPro" id="IPR011051">
    <property type="entry name" value="RmlC_Cupin_sf"/>
</dbReference>
<keyword evidence="9" id="KW-1185">Reference proteome</keyword>
<dbReference type="GO" id="GO:0005829">
    <property type="term" value="C:cytosol"/>
    <property type="evidence" value="ECO:0007669"/>
    <property type="project" value="TreeGrafter"/>
</dbReference>
<dbReference type="SUPFAM" id="SSF51182">
    <property type="entry name" value="RmlC-like cupins"/>
    <property type="match status" value="1"/>
</dbReference>
<dbReference type="AlphaFoldDB" id="A0A858JNK5"/>
<dbReference type="EC" id="5.1.3.13" evidence="3"/>
<evidence type="ECO:0000256" key="6">
    <source>
        <dbReference type="ARBA" id="ARBA00031424"/>
    </source>
</evidence>
<dbReference type="EMBL" id="CP050139">
    <property type="protein sequence ID" value="QIP36539.1"/>
    <property type="molecule type" value="Genomic_DNA"/>
</dbReference>
<proteinExistence type="predicted"/>
<dbReference type="GeneID" id="85023405"/>
<evidence type="ECO:0000256" key="4">
    <source>
        <dbReference type="ARBA" id="ARBA00019595"/>
    </source>
</evidence>
<organism evidence="8 9">
    <name type="scientific">Komagataeibacter rhaeticus</name>
    <dbReference type="NCBI Taxonomy" id="215221"/>
    <lineage>
        <taxon>Bacteria</taxon>
        <taxon>Pseudomonadati</taxon>
        <taxon>Pseudomonadota</taxon>
        <taxon>Alphaproteobacteria</taxon>
        <taxon>Acetobacterales</taxon>
        <taxon>Acetobacteraceae</taxon>
        <taxon>Komagataeibacter</taxon>
    </lineage>
</organism>
<sequence>MAEHGPLSSVASPPDDVGLKPHALPIEGLLLLVPTIRTGRGSTCRAACTVLSHAGIAMTEYFMRSSRTERYDRHVVRGLYCQVPPHAQGRLLQCGRGAVWMVGVDVRTGSRSFGQWAGVTLSAENARQLWIPPGFLHGLCCLDGNTEVTCRQTRPDARASTRTIRWNDETLGIEWPVRDQQAVLSPADGHAPSFSNVIDWFPYP</sequence>
<dbReference type="KEGG" id="kre:GWK63_14630"/>
<dbReference type="InterPro" id="IPR014710">
    <property type="entry name" value="RmlC-like_jellyroll"/>
</dbReference>
<evidence type="ECO:0000256" key="1">
    <source>
        <dbReference type="ARBA" id="ARBA00001298"/>
    </source>
</evidence>
<comment type="catalytic activity">
    <reaction evidence="1">
        <text>dTDP-4-dehydro-6-deoxy-alpha-D-glucose = dTDP-4-dehydro-beta-L-rhamnose</text>
        <dbReference type="Rhea" id="RHEA:16969"/>
        <dbReference type="ChEBI" id="CHEBI:57649"/>
        <dbReference type="ChEBI" id="CHEBI:62830"/>
        <dbReference type="EC" id="5.1.3.13"/>
    </reaction>
</comment>
<dbReference type="GO" id="GO:0019305">
    <property type="term" value="P:dTDP-rhamnose biosynthetic process"/>
    <property type="evidence" value="ECO:0007669"/>
    <property type="project" value="TreeGrafter"/>
</dbReference>
<reference evidence="8 9" key="1">
    <citation type="submission" date="2020-03" db="EMBL/GenBank/DDBJ databases">
        <title>Isolation of cellulose-producing strains, genome characterization and application of the synthesized cellulose films as an economical and sustainable material for piezoelectric sensor construction.</title>
        <authorList>
            <person name="Mangayil R.K."/>
        </authorList>
    </citation>
    <scope>NUCLEOTIDE SEQUENCE [LARGE SCALE GENOMIC DNA]</scope>
    <source>
        <strain evidence="8 9">ENS 9a1a</strain>
    </source>
</reference>
<dbReference type="Gene3D" id="2.60.120.10">
    <property type="entry name" value="Jelly Rolls"/>
    <property type="match status" value="1"/>
</dbReference>
<gene>
    <name evidence="8" type="ORF">GWK63_14630</name>
</gene>
<dbReference type="PANTHER" id="PTHR21047">
    <property type="entry name" value="DTDP-6-DEOXY-D-GLUCOSE-3,5 EPIMERASE"/>
    <property type="match status" value="1"/>
</dbReference>
<dbReference type="Pfam" id="PF00908">
    <property type="entry name" value="dTDP_sugar_isom"/>
    <property type="match status" value="1"/>
</dbReference>
<evidence type="ECO:0000313" key="8">
    <source>
        <dbReference type="EMBL" id="QIP36539.1"/>
    </source>
</evidence>
<protein>
    <recommendedName>
        <fullName evidence="4">dTDP-4-dehydrorhamnose 3,5-epimerase</fullName>
        <ecNumber evidence="3">5.1.3.13</ecNumber>
    </recommendedName>
    <alternativeName>
        <fullName evidence="6">Thymidine diphospho-4-keto-rhamnose 3,5-epimerase</fullName>
    </alternativeName>
    <alternativeName>
        <fullName evidence="5">dTDP-4-keto-6-deoxyglucose 3,5-epimerase</fullName>
    </alternativeName>
    <alternativeName>
        <fullName evidence="7">dTDP-6-deoxy-D-xylo-4-hexulose 3,5-epimerase</fullName>
    </alternativeName>
</protein>
<dbReference type="Proteomes" id="UP000502533">
    <property type="component" value="Chromosome"/>
</dbReference>
<comment type="function">
    <text evidence="2">Catalyzes the epimerization of the C3' and C5'positions of dTDP-6-deoxy-D-xylo-4-hexulose, forming dTDP-6-deoxy-L-lyxo-4-hexulose.</text>
</comment>
<dbReference type="RefSeq" id="WP_007397250.1">
    <property type="nucleotide sequence ID" value="NZ_CALMTF010000059.1"/>
</dbReference>
<evidence type="ECO:0000256" key="7">
    <source>
        <dbReference type="ARBA" id="ARBA00033311"/>
    </source>
</evidence>